<proteinExistence type="predicted"/>
<dbReference type="EMBL" id="JAGPNK010000001">
    <property type="protein sequence ID" value="KAH7328921.1"/>
    <property type="molecule type" value="Genomic_DNA"/>
</dbReference>
<reference evidence="2" key="1">
    <citation type="journal article" date="2021" name="Nat. Commun.">
        <title>Genetic determinants of endophytism in the Arabidopsis root mycobiome.</title>
        <authorList>
            <person name="Mesny F."/>
            <person name="Miyauchi S."/>
            <person name="Thiergart T."/>
            <person name="Pickel B."/>
            <person name="Atanasova L."/>
            <person name="Karlsson M."/>
            <person name="Huettel B."/>
            <person name="Barry K.W."/>
            <person name="Haridas S."/>
            <person name="Chen C."/>
            <person name="Bauer D."/>
            <person name="Andreopoulos W."/>
            <person name="Pangilinan J."/>
            <person name="LaButti K."/>
            <person name="Riley R."/>
            <person name="Lipzen A."/>
            <person name="Clum A."/>
            <person name="Drula E."/>
            <person name="Henrissat B."/>
            <person name="Kohler A."/>
            <person name="Grigoriev I.V."/>
            <person name="Martin F.M."/>
            <person name="Hacquard S."/>
        </authorList>
    </citation>
    <scope>NUCLEOTIDE SEQUENCE</scope>
    <source>
        <strain evidence="2">MPI-CAGE-CH-0235</strain>
    </source>
</reference>
<keyword evidence="1" id="KW-0472">Membrane</keyword>
<keyword evidence="1" id="KW-1133">Transmembrane helix</keyword>
<dbReference type="Proteomes" id="UP000813444">
    <property type="component" value="Unassembled WGS sequence"/>
</dbReference>
<evidence type="ECO:0000256" key="1">
    <source>
        <dbReference type="SAM" id="Phobius"/>
    </source>
</evidence>
<dbReference type="AlphaFoldDB" id="A0A8K0WYI0"/>
<organism evidence="2 3">
    <name type="scientific">Stachybotrys elegans</name>
    <dbReference type="NCBI Taxonomy" id="80388"/>
    <lineage>
        <taxon>Eukaryota</taxon>
        <taxon>Fungi</taxon>
        <taxon>Dikarya</taxon>
        <taxon>Ascomycota</taxon>
        <taxon>Pezizomycotina</taxon>
        <taxon>Sordariomycetes</taxon>
        <taxon>Hypocreomycetidae</taxon>
        <taxon>Hypocreales</taxon>
        <taxon>Stachybotryaceae</taxon>
        <taxon>Stachybotrys</taxon>
    </lineage>
</organism>
<feature type="transmembrane region" description="Helical" evidence="1">
    <location>
        <begin position="103"/>
        <end position="120"/>
    </location>
</feature>
<evidence type="ECO:0000313" key="3">
    <source>
        <dbReference type="Proteomes" id="UP000813444"/>
    </source>
</evidence>
<dbReference type="OrthoDB" id="3559694at2759"/>
<accession>A0A8K0WYI0</accession>
<sequence length="169" mass="19290">MDARLTLDFLQTLLPSELVDTLQTHVLQPEGPARVVKDRVVDAAWRAYDVLALLLQPLLDRVLQVMGERQDLVGLLAAVLLVTTLITVLTWVHRLIMWGTRMLMRMAFAGLLFAFVAWIWQRGVFESARDGAVLAGRIAGYMAVLKDVWIEEYNRYEAQQTMTKVHARR</sequence>
<feature type="transmembrane region" description="Helical" evidence="1">
    <location>
        <begin position="72"/>
        <end position="91"/>
    </location>
</feature>
<keyword evidence="1" id="KW-0812">Transmembrane</keyword>
<protein>
    <submittedName>
        <fullName evidence="2">Uncharacterized protein</fullName>
    </submittedName>
</protein>
<evidence type="ECO:0000313" key="2">
    <source>
        <dbReference type="EMBL" id="KAH7328921.1"/>
    </source>
</evidence>
<dbReference type="Pfam" id="PF12716">
    <property type="entry name" value="Apq12"/>
    <property type="match status" value="1"/>
</dbReference>
<dbReference type="InterPro" id="IPR024316">
    <property type="entry name" value="APQ12"/>
</dbReference>
<keyword evidence="3" id="KW-1185">Reference proteome</keyword>
<gene>
    <name evidence="2" type="ORF">B0I35DRAFT_404214</name>
</gene>
<name>A0A8K0WYI0_9HYPO</name>
<comment type="caution">
    <text evidence="2">The sequence shown here is derived from an EMBL/GenBank/DDBJ whole genome shotgun (WGS) entry which is preliminary data.</text>
</comment>